<sequence length="243" mass="25683">MTPPVAVLQAFGATGPVRPLAGGQGTSWRAGDLVLKPEPGGPPLDVVEDGFRLARPHPAGDGAWTVDGWSATRWVPGAEPDPAAASTWRTVIEAGRAFHRATAQLAPPPAGDGRWAVADRIAWSEVPPRWLPEFAPIAARLGRVLEPLGPPQFVHCDLTRNVLVAEGLSPAIIDVSPYWRPTAYAEGVVIADALSWHEAGPWLLAEVGVSVPAVARALLFRMATDTGPEWAGRYEKAATAIGV</sequence>
<gene>
    <name evidence="1" type="ORF">KOI35_15375</name>
</gene>
<dbReference type="InterPro" id="IPR011009">
    <property type="entry name" value="Kinase-like_dom_sf"/>
</dbReference>
<evidence type="ECO:0000313" key="1">
    <source>
        <dbReference type="EMBL" id="MBU2664883.1"/>
    </source>
</evidence>
<dbReference type="Proteomes" id="UP001519654">
    <property type="component" value="Unassembled WGS sequence"/>
</dbReference>
<evidence type="ECO:0000313" key="2">
    <source>
        <dbReference type="Proteomes" id="UP001519654"/>
    </source>
</evidence>
<dbReference type="RefSeq" id="WP_215787890.1">
    <property type="nucleotide sequence ID" value="NZ_JAHKKG010000004.1"/>
</dbReference>
<accession>A0ABS5YND2</accession>
<keyword evidence="2" id="KW-1185">Reference proteome</keyword>
<name>A0ABS5YND2_9ACTN</name>
<comment type="caution">
    <text evidence="1">The sequence shown here is derived from an EMBL/GenBank/DDBJ whole genome shotgun (WGS) entry which is preliminary data.</text>
</comment>
<reference evidence="1 2" key="1">
    <citation type="submission" date="2021-06" db="EMBL/GenBank/DDBJ databases">
        <title>Actinoplanes lichenicola sp. nov., and Actinoplanes ovalisporus sp. nov., isolated from lichen in Thailand.</title>
        <authorList>
            <person name="Saeng-In P."/>
            <person name="Kanchanasin P."/>
            <person name="Yuki M."/>
            <person name="Kudo T."/>
            <person name="Ohkuma M."/>
            <person name="Phongsopitanun W."/>
            <person name="Tanasupawat S."/>
        </authorList>
    </citation>
    <scope>NUCLEOTIDE SEQUENCE [LARGE SCALE GENOMIC DNA]</scope>
    <source>
        <strain evidence="1 2">NBRC 110975</strain>
    </source>
</reference>
<dbReference type="SUPFAM" id="SSF56112">
    <property type="entry name" value="Protein kinase-like (PK-like)"/>
    <property type="match status" value="1"/>
</dbReference>
<proteinExistence type="predicted"/>
<protein>
    <submittedName>
        <fullName evidence="1">Aminoglycoside phosphotransferase family protein</fullName>
    </submittedName>
</protein>
<organism evidence="1 2">
    <name type="scientific">Paractinoplanes bogorensis</name>
    <dbReference type="NCBI Taxonomy" id="1610840"/>
    <lineage>
        <taxon>Bacteria</taxon>
        <taxon>Bacillati</taxon>
        <taxon>Actinomycetota</taxon>
        <taxon>Actinomycetes</taxon>
        <taxon>Micromonosporales</taxon>
        <taxon>Micromonosporaceae</taxon>
        <taxon>Paractinoplanes</taxon>
    </lineage>
</organism>
<dbReference type="EMBL" id="JAHKKG010000004">
    <property type="protein sequence ID" value="MBU2664883.1"/>
    <property type="molecule type" value="Genomic_DNA"/>
</dbReference>